<name>A0A433QTN6_9FUNG</name>
<keyword evidence="3" id="KW-1185">Reference proteome</keyword>
<protein>
    <submittedName>
        <fullName evidence="2">Uncharacterized protein</fullName>
    </submittedName>
</protein>
<keyword evidence="1" id="KW-0732">Signal</keyword>
<evidence type="ECO:0000256" key="1">
    <source>
        <dbReference type="SAM" id="SignalP"/>
    </source>
</evidence>
<accession>A0A433QTN6</accession>
<organism evidence="2 3">
    <name type="scientific">Jimgerdemannia flammicorona</name>
    <dbReference type="NCBI Taxonomy" id="994334"/>
    <lineage>
        <taxon>Eukaryota</taxon>
        <taxon>Fungi</taxon>
        <taxon>Fungi incertae sedis</taxon>
        <taxon>Mucoromycota</taxon>
        <taxon>Mucoromycotina</taxon>
        <taxon>Endogonomycetes</taxon>
        <taxon>Endogonales</taxon>
        <taxon>Endogonaceae</taxon>
        <taxon>Jimgerdemannia</taxon>
    </lineage>
</organism>
<dbReference type="Proteomes" id="UP000274822">
    <property type="component" value="Unassembled WGS sequence"/>
</dbReference>
<feature type="signal peptide" evidence="1">
    <location>
        <begin position="1"/>
        <end position="23"/>
    </location>
</feature>
<dbReference type="EMBL" id="RBNJ01001452">
    <property type="protein sequence ID" value="RUS33150.1"/>
    <property type="molecule type" value="Genomic_DNA"/>
</dbReference>
<feature type="chain" id="PRO_5019437841" evidence="1">
    <location>
        <begin position="24"/>
        <end position="76"/>
    </location>
</feature>
<dbReference type="AlphaFoldDB" id="A0A433QTN6"/>
<evidence type="ECO:0000313" key="2">
    <source>
        <dbReference type="EMBL" id="RUS33150.1"/>
    </source>
</evidence>
<evidence type="ECO:0000313" key="3">
    <source>
        <dbReference type="Proteomes" id="UP000274822"/>
    </source>
</evidence>
<sequence>MRVSVSPATVILALLFTAVQIQALYINVPINSDTTVSLAKRCKTHAIGFTGVLANFGPLANNTLYTVLMELREEAQ</sequence>
<reference evidence="2 3" key="1">
    <citation type="journal article" date="2018" name="New Phytol.">
        <title>Phylogenomics of Endogonaceae and evolution of mycorrhizas within Mucoromycota.</title>
        <authorList>
            <person name="Chang Y."/>
            <person name="Desiro A."/>
            <person name="Na H."/>
            <person name="Sandor L."/>
            <person name="Lipzen A."/>
            <person name="Clum A."/>
            <person name="Barry K."/>
            <person name="Grigoriev I.V."/>
            <person name="Martin F.M."/>
            <person name="Stajich J.E."/>
            <person name="Smith M.E."/>
            <person name="Bonito G."/>
            <person name="Spatafora J.W."/>
        </authorList>
    </citation>
    <scope>NUCLEOTIDE SEQUENCE [LARGE SCALE GENOMIC DNA]</scope>
    <source>
        <strain evidence="2 3">AD002</strain>
    </source>
</reference>
<gene>
    <name evidence="2" type="ORF">BC938DRAFT_472882</name>
</gene>
<proteinExistence type="predicted"/>
<comment type="caution">
    <text evidence="2">The sequence shown here is derived from an EMBL/GenBank/DDBJ whole genome shotgun (WGS) entry which is preliminary data.</text>
</comment>